<dbReference type="KEGG" id="lrt:LRI_0113"/>
<reference evidence="1 2" key="1">
    <citation type="submission" date="2013-06" db="EMBL/GenBank/DDBJ databases">
        <title>The Complete Genome Sequence of Lactobacillus reuteri I5007, a Probiotic Strain Isolated from Healthy Pig.</title>
        <authorList>
            <person name="Hou C."/>
            <person name="Qiao S."/>
            <person name="Zeng X."/>
            <person name="Ma X."/>
            <person name="Yang F."/>
        </authorList>
    </citation>
    <scope>NUCLEOTIDE SEQUENCE [LARGE SCALE GENOMIC DNA]</scope>
    <source>
        <strain evidence="1 2">I5007</strain>
    </source>
</reference>
<dbReference type="Gene3D" id="3.40.50.80">
    <property type="entry name" value="Nucleotide-binding domain of ferredoxin-NADP reductase (FNR) module"/>
    <property type="match status" value="1"/>
</dbReference>
<dbReference type="InterPro" id="IPR039261">
    <property type="entry name" value="FNR_nucleotide-bd"/>
</dbReference>
<organism evidence="1 2">
    <name type="scientific">Limosilactobacillus reuteri I5007</name>
    <dbReference type="NCBI Taxonomy" id="1340495"/>
    <lineage>
        <taxon>Bacteria</taxon>
        <taxon>Bacillati</taxon>
        <taxon>Bacillota</taxon>
        <taxon>Bacilli</taxon>
        <taxon>Lactobacillales</taxon>
        <taxon>Lactobacillaceae</taxon>
        <taxon>Limosilactobacillus</taxon>
    </lineage>
</organism>
<proteinExistence type="predicted"/>
<dbReference type="SUPFAM" id="SSF52343">
    <property type="entry name" value="Ferredoxin reductase-like, C-terminal NADP-linked domain"/>
    <property type="match status" value="1"/>
</dbReference>
<dbReference type="AlphaFoldDB" id="R9WHD9"/>
<name>R9WHD9_LIMRT</name>
<dbReference type="Proteomes" id="UP000014360">
    <property type="component" value="Chromosome"/>
</dbReference>
<gene>
    <name evidence="1" type="ORF">LRI_0113</name>
</gene>
<sequence>MFYGLGSGLAPLLSLAEQYGNQRQIKILWSSSKKNGLYFEKALEKLKKNPNITVIAKEGRFTEESIKKNCHQKKLIKGSTLSWDQLMSS</sequence>
<accession>R9WHD9</accession>
<dbReference type="HOGENOM" id="CLU_2450898_0_0_9"/>
<dbReference type="EMBL" id="CP006011">
    <property type="protein sequence ID" value="AGN98322.1"/>
    <property type="molecule type" value="Genomic_DNA"/>
</dbReference>
<dbReference type="RefSeq" id="WP_016496400.1">
    <property type="nucleotide sequence ID" value="NC_021494.1"/>
</dbReference>
<protein>
    <submittedName>
        <fullName evidence="1">Uncharacterized protein</fullName>
    </submittedName>
</protein>
<evidence type="ECO:0000313" key="2">
    <source>
        <dbReference type="Proteomes" id="UP000014360"/>
    </source>
</evidence>
<dbReference type="PATRIC" id="fig|1340495.3.peg.113"/>
<evidence type="ECO:0000313" key="1">
    <source>
        <dbReference type="EMBL" id="AGN98322.1"/>
    </source>
</evidence>